<dbReference type="EMBL" id="LQRA01000058">
    <property type="protein sequence ID" value="KZE77893.1"/>
    <property type="molecule type" value="Genomic_DNA"/>
</dbReference>
<dbReference type="GO" id="GO:0044781">
    <property type="term" value="P:bacterial-type flagellum organization"/>
    <property type="evidence" value="ECO:0007669"/>
    <property type="project" value="UniProtKB-KW"/>
</dbReference>
<comment type="subcellular location">
    <subcellularLocation>
        <location evidence="5">Cytoplasm</location>
    </subcellularLocation>
</comment>
<evidence type="ECO:0000256" key="2">
    <source>
        <dbReference type="ARBA" id="ARBA00022491"/>
    </source>
</evidence>
<dbReference type="PANTHER" id="PTHR34984">
    <property type="entry name" value="CARBON STORAGE REGULATOR"/>
    <property type="match status" value="1"/>
</dbReference>
<dbReference type="Gene3D" id="2.60.40.4380">
    <property type="entry name" value="Translational regulator CsrA"/>
    <property type="match status" value="1"/>
</dbReference>
<dbReference type="NCBIfam" id="TIGR00202">
    <property type="entry name" value="csrA"/>
    <property type="match status" value="1"/>
</dbReference>
<dbReference type="GO" id="GO:0045947">
    <property type="term" value="P:negative regulation of translational initiation"/>
    <property type="evidence" value="ECO:0007669"/>
    <property type="project" value="UniProtKB-UniRule"/>
</dbReference>
<comment type="function">
    <text evidence="5">A translational regulator that binds mRNA to regulate translation initiation and/or mRNA stability. Usually binds in the 5'-UTR at or near the Shine-Dalgarno sequence preventing ribosome-binding, thus repressing translation. Its main target seems to be the major flagellin gene, while its function is anatagonized by FliW.</text>
</comment>
<dbReference type="InterPro" id="IPR003751">
    <property type="entry name" value="CsrA"/>
</dbReference>
<sequence length="77" mass="8674">MLVLSRKKGQSIMINGNIEIYVVSIEGEQIKLGINAPSDIKVYRKELLEAIEASNKEATSVKFDINEIKKIVKNLEK</sequence>
<dbReference type="GO" id="GO:0006402">
    <property type="term" value="P:mRNA catabolic process"/>
    <property type="evidence" value="ECO:0007669"/>
    <property type="project" value="InterPro"/>
</dbReference>
<dbReference type="SUPFAM" id="SSF117130">
    <property type="entry name" value="CsrA-like"/>
    <property type="match status" value="1"/>
</dbReference>
<comment type="subunit">
    <text evidence="5">Homodimer; the beta-strands of each monomer intercalate to form a hydrophobic core, while the alpha-helices form wings that extend away from the core.</text>
</comment>
<gene>
    <name evidence="5" type="primary">csrA</name>
    <name evidence="6" type="ORF">AV654_20175</name>
</gene>
<dbReference type="OrthoDB" id="9809061at2"/>
<keyword evidence="1 5" id="KW-0963">Cytoplasm</keyword>
<accession>A0A163XHI5</accession>
<evidence type="ECO:0000313" key="6">
    <source>
        <dbReference type="EMBL" id="KZE77893.1"/>
    </source>
</evidence>
<dbReference type="GO" id="GO:0048027">
    <property type="term" value="F:mRNA 5'-UTR binding"/>
    <property type="evidence" value="ECO:0007669"/>
    <property type="project" value="UniProtKB-UniRule"/>
</dbReference>
<dbReference type="InterPro" id="IPR036107">
    <property type="entry name" value="CsrA_sf"/>
</dbReference>
<evidence type="ECO:0000256" key="3">
    <source>
        <dbReference type="ARBA" id="ARBA00022845"/>
    </source>
</evidence>
<comment type="caution">
    <text evidence="6">The sequence shown here is derived from an EMBL/GenBank/DDBJ whole genome shotgun (WGS) entry which is preliminary data.</text>
</comment>
<dbReference type="Proteomes" id="UP000076563">
    <property type="component" value="Unassembled WGS sequence"/>
</dbReference>
<reference evidence="7" key="1">
    <citation type="submission" date="2016-01" db="EMBL/GenBank/DDBJ databases">
        <title>Draft genome of Chromobacterium sp. F49.</title>
        <authorList>
            <person name="Hong K.W."/>
        </authorList>
    </citation>
    <scope>NUCLEOTIDE SEQUENCE [LARGE SCALE GENOMIC DNA]</scope>
    <source>
        <strain evidence="7">M63</strain>
    </source>
</reference>
<evidence type="ECO:0000256" key="5">
    <source>
        <dbReference type="HAMAP-Rule" id="MF_00167"/>
    </source>
</evidence>
<dbReference type="FunFam" id="2.60.40.4380:FF:000002">
    <property type="entry name" value="Translational regulator CsrA"/>
    <property type="match status" value="1"/>
</dbReference>
<keyword evidence="4 5" id="KW-0694">RNA-binding</keyword>
<organism evidence="6 7">
    <name type="scientific">Paenibacillus elgii</name>
    <dbReference type="NCBI Taxonomy" id="189691"/>
    <lineage>
        <taxon>Bacteria</taxon>
        <taxon>Bacillati</taxon>
        <taxon>Bacillota</taxon>
        <taxon>Bacilli</taxon>
        <taxon>Bacillales</taxon>
        <taxon>Paenibacillaceae</taxon>
        <taxon>Paenibacillus</taxon>
    </lineage>
</organism>
<keyword evidence="7" id="KW-1185">Reference proteome</keyword>
<protein>
    <recommendedName>
        <fullName evidence="5">Translational regulator CsrA</fullName>
    </recommendedName>
</protein>
<name>A0A163XHI5_9BACL</name>
<comment type="similarity">
    <text evidence="5">Belongs to the CsrA/RsmA family.</text>
</comment>
<dbReference type="GO" id="GO:0005829">
    <property type="term" value="C:cytosol"/>
    <property type="evidence" value="ECO:0007669"/>
    <property type="project" value="TreeGrafter"/>
</dbReference>
<dbReference type="GO" id="GO:1902208">
    <property type="term" value="P:regulation of bacterial-type flagellum assembly"/>
    <property type="evidence" value="ECO:0007669"/>
    <property type="project" value="UniProtKB-UniRule"/>
</dbReference>
<keyword evidence="2 5" id="KW-0678">Repressor</keyword>
<dbReference type="NCBIfam" id="NF002469">
    <property type="entry name" value="PRK01712.1"/>
    <property type="match status" value="1"/>
</dbReference>
<keyword evidence="5" id="KW-1005">Bacterial flagellum biogenesis</keyword>
<dbReference type="Pfam" id="PF02599">
    <property type="entry name" value="CsrA"/>
    <property type="match status" value="1"/>
</dbReference>
<dbReference type="GO" id="GO:0006109">
    <property type="term" value="P:regulation of carbohydrate metabolic process"/>
    <property type="evidence" value="ECO:0007669"/>
    <property type="project" value="InterPro"/>
</dbReference>
<dbReference type="STRING" id="1007103.GCA_000213315_02322"/>
<dbReference type="AlphaFoldDB" id="A0A163XHI5"/>
<evidence type="ECO:0000256" key="1">
    <source>
        <dbReference type="ARBA" id="ARBA00022490"/>
    </source>
</evidence>
<keyword evidence="3 5" id="KW-0810">Translation regulation</keyword>
<dbReference type="HAMAP" id="MF_00167">
    <property type="entry name" value="CsrA"/>
    <property type="match status" value="1"/>
</dbReference>
<proteinExistence type="inferred from homology"/>
<dbReference type="PANTHER" id="PTHR34984:SF1">
    <property type="entry name" value="CARBON STORAGE REGULATOR"/>
    <property type="match status" value="1"/>
</dbReference>
<evidence type="ECO:0000313" key="7">
    <source>
        <dbReference type="Proteomes" id="UP000076563"/>
    </source>
</evidence>
<evidence type="ECO:0000256" key="4">
    <source>
        <dbReference type="ARBA" id="ARBA00022884"/>
    </source>
</evidence>